<sequence length="103" mass="11853">MNRSERERLTDELIGEAVLSLLSENGPVNTRALITRLQSMEAKEKDIRRRETLGRVIAEITNNAKVSMRRQSGREQKDSENEHKDNVFQLFGTSQQKSTSKKH</sequence>
<feature type="compositionally biased region" description="Basic and acidic residues" evidence="1">
    <location>
        <begin position="72"/>
        <end position="86"/>
    </location>
</feature>
<dbReference type="EMBL" id="BBMZ01000009">
    <property type="protein sequence ID" value="GAL58136.1"/>
    <property type="molecule type" value="Genomic_DNA"/>
</dbReference>
<organism evidence="2 3">
    <name type="scientific">Pseudescherichia vulneris NBRC 102420</name>
    <dbReference type="NCBI Taxonomy" id="1115515"/>
    <lineage>
        <taxon>Bacteria</taxon>
        <taxon>Pseudomonadati</taxon>
        <taxon>Pseudomonadota</taxon>
        <taxon>Gammaproteobacteria</taxon>
        <taxon>Enterobacterales</taxon>
        <taxon>Enterobacteriaceae</taxon>
        <taxon>Pseudescherichia</taxon>
    </lineage>
</organism>
<proteinExistence type="predicted"/>
<reference evidence="2 3" key="1">
    <citation type="submission" date="2014-09" db="EMBL/GenBank/DDBJ databases">
        <title>Whole genome shotgun sequence of Escherichia vulneris NBRC 102420.</title>
        <authorList>
            <person name="Yoshida Y."/>
            <person name="Hosoyama A."/>
            <person name="Tsuchikane K."/>
            <person name="Ohji S."/>
            <person name="Ichikawa N."/>
            <person name="Kimura A."/>
            <person name="Yamazoe A."/>
            <person name="Ezaki T."/>
            <person name="Fujita N."/>
        </authorList>
    </citation>
    <scope>NUCLEOTIDE SEQUENCE [LARGE SCALE GENOMIC DNA]</scope>
    <source>
        <strain evidence="2 3">NBRC 102420</strain>
    </source>
</reference>
<dbReference type="eggNOG" id="ENOG5031M4F">
    <property type="taxonomic scope" value="Bacteria"/>
</dbReference>
<evidence type="ECO:0000256" key="1">
    <source>
        <dbReference type="SAM" id="MobiDB-lite"/>
    </source>
</evidence>
<dbReference type="AlphaFoldDB" id="A0A090V005"/>
<dbReference type="STRING" id="1115515.EV102420_09_01680"/>
<feature type="region of interest" description="Disordered" evidence="1">
    <location>
        <begin position="64"/>
        <end position="103"/>
    </location>
</feature>
<protein>
    <submittedName>
        <fullName evidence="2">Uncharacterized protein</fullName>
    </submittedName>
</protein>
<gene>
    <name evidence="2" type="ORF">EV102420_09_01680</name>
</gene>
<dbReference type="OrthoDB" id="6539751at2"/>
<keyword evidence="3" id="KW-1185">Reference proteome</keyword>
<name>A0A090V005_PSEVU</name>
<comment type="caution">
    <text evidence="2">The sequence shown here is derived from an EMBL/GenBank/DDBJ whole genome shotgun (WGS) entry which is preliminary data.</text>
</comment>
<evidence type="ECO:0000313" key="2">
    <source>
        <dbReference type="EMBL" id="GAL58136.1"/>
    </source>
</evidence>
<feature type="compositionally biased region" description="Polar residues" evidence="1">
    <location>
        <begin position="91"/>
        <end position="103"/>
    </location>
</feature>
<dbReference type="Proteomes" id="UP000029462">
    <property type="component" value="Unassembled WGS sequence"/>
</dbReference>
<evidence type="ECO:0000313" key="3">
    <source>
        <dbReference type="Proteomes" id="UP000029462"/>
    </source>
</evidence>
<accession>A0A090V005</accession>